<dbReference type="PATRIC" id="fig|351160.9.peg.1884"/>
<sequence>MIENGEQILLRAEGREYFAVAGDEKPMHTDLGIVDLKAVPGREWGDTIASHKGVGFTVVRPRAPDLFRHMKRTGAPVMPKDIGAIIAYTGLCPTDVVLDAGTGSGVLAAYMGIIARKVITCEASEQFAANARKNMQKAGLHNVEVRHADILQEMEKLQGEGLVFDVITLDLQDAALAVPGARKLLRTGGFLATYSPFFEQASAVRAAVETEGFQDIFTITVSEHEMEYSKRGTRPSTRVGHTGFITIARKF</sequence>
<dbReference type="PANTHER" id="PTHR12133:SF1">
    <property type="entry name" value="TRNA (ADENINE(58)-N(1))-METHYLTRANSFERASE, MITOCHONDRIAL"/>
    <property type="match status" value="1"/>
</dbReference>
<dbReference type="PROSITE" id="PS51620">
    <property type="entry name" value="SAM_TRM61"/>
    <property type="match status" value="1"/>
</dbReference>
<dbReference type="OrthoDB" id="30774at2157"/>
<dbReference type="KEGG" id="rci:RCIX1025"/>
<name>Q0W5I7_METAR</name>
<keyword evidence="1 7" id="KW-0489">Methyltransferase</keyword>
<evidence type="ECO:0000259" key="6">
    <source>
        <dbReference type="Pfam" id="PF08704"/>
    </source>
</evidence>
<dbReference type="InterPro" id="IPR014816">
    <property type="entry name" value="tRNA_MeTrfase_Gcd14"/>
</dbReference>
<gene>
    <name evidence="7" type="primary">pimT</name>
    <name evidence="7" type="ORF">RCIX1025</name>
</gene>
<evidence type="ECO:0000313" key="7">
    <source>
        <dbReference type="EMBL" id="CAJ36356.1"/>
    </source>
</evidence>
<dbReference type="CDD" id="cd02440">
    <property type="entry name" value="AdoMet_MTases"/>
    <property type="match status" value="1"/>
</dbReference>
<evidence type="ECO:0000256" key="1">
    <source>
        <dbReference type="ARBA" id="ARBA00022603"/>
    </source>
</evidence>
<organism evidence="7 8">
    <name type="scientific">Methanocella arvoryzae (strain DSM 22066 / NBRC 105507 / MRE50)</name>
    <dbReference type="NCBI Taxonomy" id="351160"/>
    <lineage>
        <taxon>Archaea</taxon>
        <taxon>Methanobacteriati</taxon>
        <taxon>Methanobacteriota</taxon>
        <taxon>Stenosarchaea group</taxon>
        <taxon>Methanomicrobia</taxon>
        <taxon>Methanocellales</taxon>
        <taxon>Methanocellaceae</taxon>
        <taxon>Methanocella</taxon>
    </lineage>
</organism>
<feature type="binding site" evidence="5">
    <location>
        <begin position="104"/>
        <end position="107"/>
    </location>
    <ligand>
        <name>S-adenosyl-L-methionine</name>
        <dbReference type="ChEBI" id="CHEBI:59789"/>
    </ligand>
</feature>
<dbReference type="RefSeq" id="WP_012036166.1">
    <property type="nucleotide sequence ID" value="NC_009464.1"/>
</dbReference>
<dbReference type="PANTHER" id="PTHR12133">
    <property type="entry name" value="TRNA (ADENINE(58)-N(1))-METHYLTRANSFERASE"/>
    <property type="match status" value="1"/>
</dbReference>
<dbReference type="EC" id="2.1.1.36" evidence="7"/>
<keyword evidence="2 7" id="KW-0808">Transferase</keyword>
<dbReference type="Pfam" id="PF08704">
    <property type="entry name" value="GCD14"/>
    <property type="match status" value="1"/>
</dbReference>
<feature type="binding site" evidence="5">
    <location>
        <position position="122"/>
    </location>
    <ligand>
        <name>S-adenosyl-L-methionine</name>
        <dbReference type="ChEBI" id="CHEBI:59789"/>
    </ligand>
</feature>
<dbReference type="InterPro" id="IPR029063">
    <property type="entry name" value="SAM-dependent_MTases_sf"/>
</dbReference>
<dbReference type="Gene3D" id="3.40.50.150">
    <property type="entry name" value="Vaccinia Virus protein VP39"/>
    <property type="match status" value="1"/>
</dbReference>
<keyword evidence="3 5" id="KW-0949">S-adenosyl-L-methionine</keyword>
<keyword evidence="8" id="KW-1185">Reference proteome</keyword>
<dbReference type="GeneID" id="5145507"/>
<dbReference type="AlphaFoldDB" id="Q0W5I7"/>
<protein>
    <submittedName>
        <fullName evidence="7">tRNA (1-methyladenosine) methyltransferase</fullName>
        <ecNumber evidence="7">2.1.1.36</ecNumber>
    </submittedName>
</protein>
<dbReference type="EMBL" id="AM114193">
    <property type="protein sequence ID" value="CAJ36356.1"/>
    <property type="molecule type" value="Genomic_DNA"/>
</dbReference>
<proteinExistence type="predicted"/>
<accession>Q0W5I7</accession>
<dbReference type="PIRSF" id="PIRSF017269">
    <property type="entry name" value="GCD14"/>
    <property type="match status" value="1"/>
</dbReference>
<evidence type="ECO:0000256" key="3">
    <source>
        <dbReference type="ARBA" id="ARBA00022691"/>
    </source>
</evidence>
<keyword evidence="4" id="KW-0819">tRNA processing</keyword>
<dbReference type="GO" id="GO:0031515">
    <property type="term" value="C:tRNA (m1A) methyltransferase complex"/>
    <property type="evidence" value="ECO:0007669"/>
    <property type="project" value="InterPro"/>
</dbReference>
<dbReference type="InterPro" id="IPR049470">
    <property type="entry name" value="TRM61_C"/>
</dbReference>
<evidence type="ECO:0000313" key="8">
    <source>
        <dbReference type="Proteomes" id="UP000000663"/>
    </source>
</evidence>
<dbReference type="GO" id="GO:0030488">
    <property type="term" value="P:tRNA methylation"/>
    <property type="evidence" value="ECO:0007669"/>
    <property type="project" value="InterPro"/>
</dbReference>
<dbReference type="Proteomes" id="UP000000663">
    <property type="component" value="Chromosome"/>
</dbReference>
<dbReference type="eggNOG" id="arCOG00978">
    <property type="taxonomic scope" value="Archaea"/>
</dbReference>
<feature type="domain" description="tRNA (adenine(58)-N(1))-methyltransferase catalytic subunit TRM61 C-terminal" evidence="6">
    <location>
        <begin position="77"/>
        <end position="227"/>
    </location>
</feature>
<reference evidence="7 8" key="1">
    <citation type="journal article" date="2006" name="Science">
        <title>Genome of rice cluster I archaea -- the key methane producers in the rice rhizosphere.</title>
        <authorList>
            <person name="Erkel C."/>
            <person name="Kube M."/>
            <person name="Reinhardt R."/>
            <person name="Liesack W."/>
        </authorList>
    </citation>
    <scope>NUCLEOTIDE SEQUENCE [LARGE SCALE GENOMIC DNA]</scope>
    <source>
        <strain evidence="8">DSM 22066 / NBRC 105507 / MRE50</strain>
    </source>
</reference>
<dbReference type="SUPFAM" id="SSF53335">
    <property type="entry name" value="S-adenosyl-L-methionine-dependent methyltransferases"/>
    <property type="match status" value="1"/>
</dbReference>
<dbReference type="STRING" id="351160.RCIX1025"/>
<evidence type="ECO:0000256" key="4">
    <source>
        <dbReference type="ARBA" id="ARBA00022694"/>
    </source>
</evidence>
<evidence type="ECO:0000256" key="2">
    <source>
        <dbReference type="ARBA" id="ARBA00022679"/>
    </source>
</evidence>
<dbReference type="GO" id="GO:0160107">
    <property type="term" value="F:tRNA (adenine(58)-N1)-methyltransferase activity"/>
    <property type="evidence" value="ECO:0007669"/>
    <property type="project" value="InterPro"/>
</dbReference>
<dbReference type="Gene3D" id="3.10.330.20">
    <property type="match status" value="1"/>
</dbReference>
<evidence type="ECO:0000256" key="5">
    <source>
        <dbReference type="PIRSR" id="PIRSR017269-1"/>
    </source>
</evidence>
<feature type="binding site" evidence="5">
    <location>
        <position position="170"/>
    </location>
    <ligand>
        <name>S-adenosyl-L-methionine</name>
        <dbReference type="ChEBI" id="CHEBI:59789"/>
    </ligand>
</feature>